<accession>A0ABV6VYR6</accession>
<dbReference type="RefSeq" id="WP_380537439.1">
    <property type="nucleotide sequence ID" value="NZ_JBHFAB010000013.1"/>
</dbReference>
<dbReference type="EMBL" id="JBHFAB010000013">
    <property type="protein sequence ID" value="MFC1418642.1"/>
    <property type="molecule type" value="Genomic_DNA"/>
</dbReference>
<gene>
    <name evidence="2" type="ORF">ACEZDE_18690</name>
</gene>
<organism evidence="2 3">
    <name type="scientific">Streptacidiphilus cavernicola</name>
    <dbReference type="NCBI Taxonomy" id="3342716"/>
    <lineage>
        <taxon>Bacteria</taxon>
        <taxon>Bacillati</taxon>
        <taxon>Actinomycetota</taxon>
        <taxon>Actinomycetes</taxon>
        <taxon>Kitasatosporales</taxon>
        <taxon>Streptomycetaceae</taxon>
        <taxon>Streptacidiphilus</taxon>
    </lineage>
</organism>
<evidence type="ECO:0000313" key="3">
    <source>
        <dbReference type="Proteomes" id="UP001592531"/>
    </source>
</evidence>
<evidence type="ECO:0000256" key="1">
    <source>
        <dbReference type="SAM" id="Phobius"/>
    </source>
</evidence>
<protein>
    <submittedName>
        <fullName evidence="2">DUF3093 domain-containing protein</fullName>
    </submittedName>
</protein>
<dbReference type="InterPro" id="IPR021443">
    <property type="entry name" value="DUF3093"/>
</dbReference>
<feature type="transmembrane region" description="Helical" evidence="1">
    <location>
        <begin position="12"/>
        <end position="30"/>
    </location>
</feature>
<keyword evidence="1" id="KW-0472">Membrane</keyword>
<sequence length="151" mass="16197">MYDERLTAPLTWWLFPAGSGVSFGLIFYLFGTVPGLLALVAGAAVAAVLLSSYGAVRIRVVQGLLVAGDARIPVEALGAAEELDRAEAFLWRTRKADARAFMLLRSYIPTALRVEVTDPDDPTPYLYLSTRTPGALAAALETARQDALRAG</sequence>
<reference evidence="2 3" key="1">
    <citation type="submission" date="2024-09" db="EMBL/GenBank/DDBJ databases">
        <authorList>
            <person name="Lee S.D."/>
        </authorList>
    </citation>
    <scope>NUCLEOTIDE SEQUENCE [LARGE SCALE GENOMIC DNA]</scope>
    <source>
        <strain evidence="2 3">N8-3</strain>
    </source>
</reference>
<keyword evidence="1" id="KW-1133">Transmembrane helix</keyword>
<dbReference type="Pfam" id="PF11292">
    <property type="entry name" value="DUF3093"/>
    <property type="match status" value="1"/>
</dbReference>
<evidence type="ECO:0000313" key="2">
    <source>
        <dbReference type="EMBL" id="MFC1418642.1"/>
    </source>
</evidence>
<keyword evidence="3" id="KW-1185">Reference proteome</keyword>
<proteinExistence type="predicted"/>
<name>A0ABV6VYR6_9ACTN</name>
<feature type="transmembrane region" description="Helical" evidence="1">
    <location>
        <begin position="36"/>
        <end position="56"/>
    </location>
</feature>
<comment type="caution">
    <text evidence="2">The sequence shown here is derived from an EMBL/GenBank/DDBJ whole genome shotgun (WGS) entry which is preliminary data.</text>
</comment>
<dbReference type="Proteomes" id="UP001592531">
    <property type="component" value="Unassembled WGS sequence"/>
</dbReference>
<keyword evidence="1" id="KW-0812">Transmembrane</keyword>